<dbReference type="RefSeq" id="WP_190698893.1">
    <property type="nucleotide sequence ID" value="NZ_JAMPKX010000001.1"/>
</dbReference>
<evidence type="ECO:0000256" key="7">
    <source>
        <dbReference type="SAM" id="SignalP"/>
    </source>
</evidence>
<dbReference type="InterPro" id="IPR044527">
    <property type="entry name" value="NrtA/CpmA_ABC-bd_dom"/>
</dbReference>
<dbReference type="EMBL" id="JAMPKX010000001">
    <property type="protein sequence ID" value="MEP0945715.1"/>
    <property type="molecule type" value="Genomic_DNA"/>
</dbReference>
<evidence type="ECO:0000313" key="9">
    <source>
        <dbReference type="Proteomes" id="UP001482513"/>
    </source>
</evidence>
<dbReference type="PANTHER" id="PTHR30024">
    <property type="entry name" value="ALIPHATIC SULFONATES-BINDING PROTEIN-RELATED"/>
    <property type="match status" value="1"/>
</dbReference>
<comment type="caution">
    <text evidence="8">The sequence shown here is derived from an EMBL/GenBank/DDBJ whole genome shotgun (WGS) entry which is preliminary data.</text>
</comment>
<organism evidence="8 9">
    <name type="scientific">Leptolyngbya subtilissima DQ-A4</name>
    <dbReference type="NCBI Taxonomy" id="2933933"/>
    <lineage>
        <taxon>Bacteria</taxon>
        <taxon>Bacillati</taxon>
        <taxon>Cyanobacteriota</taxon>
        <taxon>Cyanophyceae</taxon>
        <taxon>Leptolyngbyales</taxon>
        <taxon>Leptolyngbyaceae</taxon>
        <taxon>Leptolyngbya group</taxon>
        <taxon>Leptolyngbya</taxon>
    </lineage>
</organism>
<proteinExistence type="predicted"/>
<keyword evidence="5" id="KW-0406">Ion transport</keyword>
<keyword evidence="6" id="KW-0472">Membrane</keyword>
<evidence type="ECO:0000256" key="5">
    <source>
        <dbReference type="ARBA" id="ARBA00023065"/>
    </source>
</evidence>
<reference evidence="8 9" key="1">
    <citation type="submission" date="2022-04" db="EMBL/GenBank/DDBJ databases">
        <title>Positive selection, recombination, and allopatry shape intraspecific diversity of widespread and dominant cyanobacteria.</title>
        <authorList>
            <person name="Wei J."/>
            <person name="Shu W."/>
            <person name="Hu C."/>
        </authorList>
    </citation>
    <scope>NUCLEOTIDE SEQUENCE [LARGE SCALE GENOMIC DNA]</scope>
    <source>
        <strain evidence="8 9">DQ-A4</strain>
    </source>
</reference>
<evidence type="ECO:0000256" key="4">
    <source>
        <dbReference type="ARBA" id="ARBA00022519"/>
    </source>
</evidence>
<keyword evidence="3" id="KW-1003">Cell membrane</keyword>
<keyword evidence="7" id="KW-0732">Signal</keyword>
<feature type="chain" id="PRO_5047418043" evidence="7">
    <location>
        <begin position="33"/>
        <end position="426"/>
    </location>
</feature>
<protein>
    <submittedName>
        <fullName evidence="8">ABC transporter substrate-binding protein</fullName>
    </submittedName>
</protein>
<evidence type="ECO:0000256" key="3">
    <source>
        <dbReference type="ARBA" id="ARBA00022475"/>
    </source>
</evidence>
<keyword evidence="4" id="KW-0997">Cell inner membrane</keyword>
<dbReference type="PANTHER" id="PTHR30024:SF43">
    <property type="entry name" value="BLL4572 PROTEIN"/>
    <property type="match status" value="1"/>
</dbReference>
<dbReference type="Proteomes" id="UP001482513">
    <property type="component" value="Unassembled WGS sequence"/>
</dbReference>
<comment type="subcellular location">
    <subcellularLocation>
        <location evidence="1">Cell inner membrane</location>
    </subcellularLocation>
</comment>
<name>A0ABV0JYV4_9CYAN</name>
<keyword evidence="2" id="KW-0813">Transport</keyword>
<evidence type="ECO:0000256" key="1">
    <source>
        <dbReference type="ARBA" id="ARBA00004533"/>
    </source>
</evidence>
<accession>A0ABV0JYV4</accession>
<dbReference type="Gene3D" id="3.40.190.10">
    <property type="entry name" value="Periplasmic binding protein-like II"/>
    <property type="match status" value="2"/>
</dbReference>
<evidence type="ECO:0000256" key="2">
    <source>
        <dbReference type="ARBA" id="ARBA00022448"/>
    </source>
</evidence>
<dbReference type="SUPFAM" id="SSF53850">
    <property type="entry name" value="Periplasmic binding protein-like II"/>
    <property type="match status" value="1"/>
</dbReference>
<dbReference type="Pfam" id="PF13379">
    <property type="entry name" value="NMT1_2"/>
    <property type="match status" value="1"/>
</dbReference>
<feature type="signal peptide" evidence="7">
    <location>
        <begin position="1"/>
        <end position="32"/>
    </location>
</feature>
<evidence type="ECO:0000313" key="8">
    <source>
        <dbReference type="EMBL" id="MEP0945715.1"/>
    </source>
</evidence>
<evidence type="ECO:0000256" key="6">
    <source>
        <dbReference type="ARBA" id="ARBA00023136"/>
    </source>
</evidence>
<gene>
    <name evidence="8" type="ORF">NC992_02415</name>
</gene>
<keyword evidence="9" id="KW-1185">Reference proteome</keyword>
<dbReference type="CDD" id="cd13553">
    <property type="entry name" value="PBP2_NrtA_CpmA_like"/>
    <property type="match status" value="1"/>
</dbReference>
<sequence length="426" mass="45881">MNSLCACCGLNRRNFLKLASLFSGSAALSVIAGGCGTQSTTAENTASENTPAPNTAAGNLDQPVKIGYLPILDASPLLIAHANQLYEAEGLTTEQPILFRSWADIVEAFLARQVNVVHLLSPITVWLRYGAQNVPGKIVAWNHTDGSALTVQPDINDVKDLGGKVIAVPFWYSIHNVVLQQLLGKAGLTVVTKAGTEPVQPNEVNLVVMPPPEMVSALANKSIAGYIVAEPFNAAGETSGNGKILRFTGDVWKNHACCVVFLHEDDLTQRPEWAQGVVNAVVKSQVWIRDHRAEAAKLLSKEGGSYTPHPEAVLQKVLTGFDAAAYAKQGAIQHPDWAAQRIDFQPYPFPSYTEELVRLLQQTQVEGDNGFLQGLQPAEVARDLVDDSFVKQALQAVGGPQVFGLPGSLLREETLQVARLEHSSQA</sequence>